<evidence type="ECO:0000313" key="2">
    <source>
        <dbReference type="Proteomes" id="UP000823612"/>
    </source>
</evidence>
<protein>
    <recommendedName>
        <fullName evidence="3">DUF4369 domain-containing protein</fullName>
    </recommendedName>
</protein>
<reference evidence="1" key="1">
    <citation type="submission" date="2020-10" db="EMBL/GenBank/DDBJ databases">
        <authorList>
            <person name="Gilroy R."/>
        </authorList>
    </citation>
    <scope>NUCLEOTIDE SEQUENCE</scope>
    <source>
        <strain evidence="1">2889</strain>
    </source>
</reference>
<reference evidence="1" key="2">
    <citation type="journal article" date="2021" name="PeerJ">
        <title>Extensive microbial diversity within the chicken gut microbiome revealed by metagenomics and culture.</title>
        <authorList>
            <person name="Gilroy R."/>
            <person name="Ravi A."/>
            <person name="Getino M."/>
            <person name="Pursley I."/>
            <person name="Horton D.L."/>
            <person name="Alikhan N.F."/>
            <person name="Baker D."/>
            <person name="Gharbi K."/>
            <person name="Hall N."/>
            <person name="Watson M."/>
            <person name="Adriaenssens E.M."/>
            <person name="Foster-Nyarko E."/>
            <person name="Jarju S."/>
            <person name="Secka A."/>
            <person name="Antonio M."/>
            <person name="Oren A."/>
            <person name="Chaudhuri R.R."/>
            <person name="La Ragione R."/>
            <person name="Hildebrand F."/>
            <person name="Pallen M.J."/>
        </authorList>
    </citation>
    <scope>NUCLEOTIDE SEQUENCE</scope>
    <source>
        <strain evidence="1">2889</strain>
    </source>
</reference>
<proteinExistence type="predicted"/>
<organism evidence="1 2">
    <name type="scientific">Candidatus Pullibacteroides excrementavium</name>
    <dbReference type="NCBI Taxonomy" id="2840905"/>
    <lineage>
        <taxon>Bacteria</taxon>
        <taxon>Pseudomonadati</taxon>
        <taxon>Bacteroidota</taxon>
        <taxon>Bacteroidia</taxon>
        <taxon>Bacteroidales</taxon>
        <taxon>Candidatus Pullibacteroides</taxon>
    </lineage>
</organism>
<evidence type="ECO:0008006" key="3">
    <source>
        <dbReference type="Google" id="ProtNLM"/>
    </source>
</evidence>
<dbReference type="AlphaFoldDB" id="A0A9D9DVN5"/>
<accession>A0A9D9DVN5</accession>
<dbReference type="Proteomes" id="UP000823612">
    <property type="component" value="Unassembled WGS sequence"/>
</dbReference>
<gene>
    <name evidence="1" type="ORF">IAB08_06730</name>
</gene>
<comment type="caution">
    <text evidence="1">The sequence shown here is derived from an EMBL/GenBank/DDBJ whole genome shotgun (WGS) entry which is preliminary data.</text>
</comment>
<dbReference type="EMBL" id="JADIMZ010000101">
    <property type="protein sequence ID" value="MBO8432970.1"/>
    <property type="molecule type" value="Genomic_DNA"/>
</dbReference>
<name>A0A9D9DVN5_9BACT</name>
<evidence type="ECO:0000313" key="1">
    <source>
        <dbReference type="EMBL" id="MBO8432970.1"/>
    </source>
</evidence>
<sequence>MITCLCAASLWGCQRKGTSFVEMELKGGQGRTVCLYEISATQGSFFIDSLQLDADSRGRFRFPDDSAKLYALSGQGNANILFLIPLPGEELHLQATYDSLVATAQLQSQLNSIEHPSPSLVLLAYQKKSENGLKELEKTEKRWTGNYYRVSNRDSLYQACVKQSDSILLGLKQEAKKTCQNNTDNLAPIFIFNKMCGTHPIFDPLQEEDWNFMYSCTLEMQKSMPGNPHVQRMLFNLKRIESARRNEALQQEMDKRKGGKR</sequence>